<evidence type="ECO:0000256" key="1">
    <source>
        <dbReference type="SAM" id="MobiDB-lite"/>
    </source>
</evidence>
<dbReference type="AlphaFoldDB" id="L7IRZ9"/>
<organism>
    <name type="scientific">Pyricularia oryzae (strain P131)</name>
    <name type="common">Rice blast fungus</name>
    <name type="synonym">Magnaporthe oryzae</name>
    <dbReference type="NCBI Taxonomy" id="1143193"/>
    <lineage>
        <taxon>Eukaryota</taxon>
        <taxon>Fungi</taxon>
        <taxon>Dikarya</taxon>
        <taxon>Ascomycota</taxon>
        <taxon>Pezizomycotina</taxon>
        <taxon>Sordariomycetes</taxon>
        <taxon>Sordariomycetidae</taxon>
        <taxon>Magnaporthales</taxon>
        <taxon>Pyriculariaceae</taxon>
        <taxon>Pyricularia</taxon>
    </lineage>
</organism>
<dbReference type="EMBL" id="JH794939">
    <property type="protein sequence ID" value="ELQ58065.1"/>
    <property type="molecule type" value="Genomic_DNA"/>
</dbReference>
<evidence type="ECO:0000313" key="2">
    <source>
        <dbReference type="EMBL" id="ELQ58065.1"/>
    </source>
</evidence>
<reference evidence="2" key="1">
    <citation type="journal article" date="2012" name="PLoS Genet.">
        <title>Comparative analysis of the genomes of two field isolates of the rice blast fungus Magnaporthe oryzae.</title>
        <authorList>
            <person name="Xue M."/>
            <person name="Yang J."/>
            <person name="Li Z."/>
            <person name="Hu S."/>
            <person name="Yao N."/>
            <person name="Dean R.A."/>
            <person name="Zhao W."/>
            <person name="Shen M."/>
            <person name="Zhang H."/>
            <person name="Li C."/>
            <person name="Liu L."/>
            <person name="Cao L."/>
            <person name="Xu X."/>
            <person name="Xing Y."/>
            <person name="Hsiang T."/>
            <person name="Zhang Z."/>
            <person name="Xu J.R."/>
            <person name="Peng Y.L."/>
        </authorList>
    </citation>
    <scope>NUCLEOTIDE SEQUENCE [LARGE SCALE GENOMIC DNA]</scope>
    <source>
        <strain evidence="2">P131</strain>
    </source>
</reference>
<feature type="compositionally biased region" description="Polar residues" evidence="1">
    <location>
        <begin position="170"/>
        <end position="191"/>
    </location>
</feature>
<gene>
    <name evidence="2" type="ORF">OOW_P131scaffold01703g1</name>
</gene>
<name>L7IRZ9_PYRO1</name>
<accession>L7IRZ9</accession>
<sequence>MYGSKSAPRYRIEEYCYPPRYEDEKHTTYQKQNISYRENRYGDSMENGKYKYTGRNMLGIFGVAWTPNSPNELETIDPQRKKESDAKWNTTYVLVKWKIDGKEIKSWETRTCIRRLWKRKEIADQAIYDAALEAENRYRIENGLGRFSSRSPSVGLIHDTVEQRRAESLNPVSTAQERVKAPSQTANPTPENASIARLLAMPPASGELIPIFNQFLNFMQSAQASTPAALPM</sequence>
<feature type="region of interest" description="Disordered" evidence="1">
    <location>
        <begin position="167"/>
        <end position="191"/>
    </location>
</feature>
<proteinExistence type="predicted"/>
<protein>
    <submittedName>
        <fullName evidence="2">Uncharacterized protein</fullName>
    </submittedName>
</protein>